<feature type="region of interest" description="Disordered" evidence="5">
    <location>
        <begin position="85"/>
        <end position="133"/>
    </location>
</feature>
<evidence type="ECO:0000256" key="4">
    <source>
        <dbReference type="RuleBase" id="RU363128"/>
    </source>
</evidence>
<gene>
    <name evidence="6" type="ORF">NMOB1V02_LOCUS552</name>
</gene>
<dbReference type="AlphaFoldDB" id="A0A7R9BE47"/>
<dbReference type="EMBL" id="OA882086">
    <property type="protein sequence ID" value="CAD7272627.1"/>
    <property type="molecule type" value="Genomic_DNA"/>
</dbReference>
<dbReference type="PROSITE" id="PS00733">
    <property type="entry name" value="RIBOSOMAL_S26E"/>
    <property type="match status" value="1"/>
</dbReference>
<evidence type="ECO:0000313" key="7">
    <source>
        <dbReference type="Proteomes" id="UP000678499"/>
    </source>
</evidence>
<dbReference type="InterPro" id="IPR047864">
    <property type="entry name" value="Ribosomal_eS26_CS"/>
</dbReference>
<evidence type="ECO:0000256" key="1">
    <source>
        <dbReference type="ARBA" id="ARBA00008596"/>
    </source>
</evidence>
<sequence>MTTKRRNHGRSKHGRGHVRILRCSNCARAVPKDKAIRKFVIRSIVEAAGVRDIAEASVYDGYVMPKIFIHSVYCVSCAIHSKVVRNRSKTDRKNRTPPPKFDPKKDIERNKPAILVKKEDGGGDTQLNFVRTR</sequence>
<keyword evidence="3 4" id="KW-0687">Ribonucleoprotein</keyword>
<organism evidence="6">
    <name type="scientific">Notodromas monacha</name>
    <dbReference type="NCBI Taxonomy" id="399045"/>
    <lineage>
        <taxon>Eukaryota</taxon>
        <taxon>Metazoa</taxon>
        <taxon>Ecdysozoa</taxon>
        <taxon>Arthropoda</taxon>
        <taxon>Crustacea</taxon>
        <taxon>Oligostraca</taxon>
        <taxon>Ostracoda</taxon>
        <taxon>Podocopa</taxon>
        <taxon>Podocopida</taxon>
        <taxon>Cypridocopina</taxon>
        <taxon>Cypridoidea</taxon>
        <taxon>Cyprididae</taxon>
        <taxon>Notodromas</taxon>
    </lineage>
</organism>
<name>A0A7R9BE47_9CRUS</name>
<accession>A0A7R9BE47</accession>
<dbReference type="InterPro" id="IPR038551">
    <property type="entry name" value="Ribosomal_eS26_sf"/>
</dbReference>
<evidence type="ECO:0000313" key="6">
    <source>
        <dbReference type="EMBL" id="CAD7272627.1"/>
    </source>
</evidence>
<dbReference type="Proteomes" id="UP000678499">
    <property type="component" value="Unassembled WGS sequence"/>
</dbReference>
<comment type="similarity">
    <text evidence="1 4">Belongs to the eukaryotic ribosomal protein eS26 family.</text>
</comment>
<dbReference type="GO" id="GO:0006412">
    <property type="term" value="P:translation"/>
    <property type="evidence" value="ECO:0007669"/>
    <property type="project" value="InterPro"/>
</dbReference>
<dbReference type="GO" id="GO:0003729">
    <property type="term" value="F:mRNA binding"/>
    <property type="evidence" value="ECO:0007669"/>
    <property type="project" value="TreeGrafter"/>
</dbReference>
<dbReference type="PANTHER" id="PTHR12538">
    <property type="entry name" value="40S RIBOSOMAL PROTEIN S26"/>
    <property type="match status" value="1"/>
</dbReference>
<dbReference type="PANTHER" id="PTHR12538:SF0">
    <property type="entry name" value="40S RIBOSOMAL PROTEIN S26"/>
    <property type="match status" value="1"/>
</dbReference>
<protein>
    <recommendedName>
        <fullName evidence="4">40S ribosomal protein S26</fullName>
    </recommendedName>
</protein>
<keyword evidence="7" id="KW-1185">Reference proteome</keyword>
<dbReference type="EMBL" id="CAJPEX010000049">
    <property type="protein sequence ID" value="CAG0912779.1"/>
    <property type="molecule type" value="Genomic_DNA"/>
</dbReference>
<keyword evidence="2 4" id="KW-0689">Ribosomal protein</keyword>
<evidence type="ECO:0000256" key="3">
    <source>
        <dbReference type="ARBA" id="ARBA00023274"/>
    </source>
</evidence>
<dbReference type="Gene3D" id="3.30.1740.20">
    <property type="entry name" value="Ribosomal protein S26e"/>
    <property type="match status" value="1"/>
</dbReference>
<evidence type="ECO:0000256" key="5">
    <source>
        <dbReference type="SAM" id="MobiDB-lite"/>
    </source>
</evidence>
<dbReference type="InterPro" id="IPR000892">
    <property type="entry name" value="Ribosomal_eS26"/>
</dbReference>
<dbReference type="GO" id="GO:0003735">
    <property type="term" value="F:structural constituent of ribosome"/>
    <property type="evidence" value="ECO:0007669"/>
    <property type="project" value="InterPro"/>
</dbReference>
<evidence type="ECO:0000256" key="2">
    <source>
        <dbReference type="ARBA" id="ARBA00022980"/>
    </source>
</evidence>
<dbReference type="OrthoDB" id="10262653at2759"/>
<feature type="compositionally biased region" description="Basic and acidic residues" evidence="5">
    <location>
        <begin position="101"/>
        <end position="121"/>
    </location>
</feature>
<dbReference type="GO" id="GO:0022627">
    <property type="term" value="C:cytosolic small ribosomal subunit"/>
    <property type="evidence" value="ECO:0007669"/>
    <property type="project" value="TreeGrafter"/>
</dbReference>
<dbReference type="Pfam" id="PF01283">
    <property type="entry name" value="Ribosomal_S26e"/>
    <property type="match status" value="1"/>
</dbReference>
<reference evidence="6" key="1">
    <citation type="submission" date="2020-11" db="EMBL/GenBank/DDBJ databases">
        <authorList>
            <person name="Tran Van P."/>
        </authorList>
    </citation>
    <scope>NUCLEOTIDE SEQUENCE</scope>
</reference>
<dbReference type="FunFam" id="3.30.1740.20:FF:000001">
    <property type="entry name" value="40S ribosomal protein S26"/>
    <property type="match status" value="1"/>
</dbReference>
<proteinExistence type="inferred from homology"/>